<feature type="region of interest" description="Disordered" evidence="1">
    <location>
        <begin position="18"/>
        <end position="39"/>
    </location>
</feature>
<gene>
    <name evidence="2" type="ordered locus">Acav_2040</name>
</gene>
<keyword evidence="3" id="KW-1185">Reference proteome</keyword>
<evidence type="ECO:0000313" key="2">
    <source>
        <dbReference type="EMBL" id="ADX45954.1"/>
    </source>
</evidence>
<dbReference type="KEGG" id="aaa:Acav_2040"/>
<protein>
    <submittedName>
        <fullName evidence="2">Uncharacterized protein</fullName>
    </submittedName>
</protein>
<sequence length="212" mass="21140">MNQESLENAIAAALREAHVRDTTGDEDDTAARGTAGAVRQHGSLRDALAAAMAAWPQASGLPSMRDVEVAQVKPIALSDAIDDGWASTRPMLLQPGQGEEGQTGVYETKPWMLESGSDAYPTATATGTANAGADLAKALLGAAAGAGWAGSSALLGALSGATSTVGGSAVLEGSVQQLVQAMAGFSPQGAGQVTPGASLPDLMVSLITNPQA</sequence>
<accession>F0Q9N9</accession>
<proteinExistence type="predicted"/>
<dbReference type="OrthoDB" id="9934904at2"/>
<dbReference type="Proteomes" id="UP000002482">
    <property type="component" value="Chromosome"/>
</dbReference>
<dbReference type="EMBL" id="CP002521">
    <property type="protein sequence ID" value="ADX45954.1"/>
    <property type="molecule type" value="Genomic_DNA"/>
</dbReference>
<evidence type="ECO:0000256" key="1">
    <source>
        <dbReference type="SAM" id="MobiDB-lite"/>
    </source>
</evidence>
<reference evidence="2" key="1">
    <citation type="submission" date="2011-02" db="EMBL/GenBank/DDBJ databases">
        <title>Complete sequence of Acidovorax avenae subsp. avenae ATCC 19860.</title>
        <authorList>
            <consortium name="US DOE Joint Genome Institute"/>
            <person name="Lucas S."/>
            <person name="Copeland A."/>
            <person name="Lapidus A."/>
            <person name="Cheng J.-F."/>
            <person name="Goodwin L."/>
            <person name="Pitluck S."/>
            <person name="Chertkov O."/>
            <person name="Held B."/>
            <person name="Detter J.C."/>
            <person name="Han C."/>
            <person name="Tapia R."/>
            <person name="Land M."/>
            <person name="Hauser L."/>
            <person name="Kyrpides N."/>
            <person name="Ivanova N."/>
            <person name="Ovchinnikova G."/>
            <person name="Pagani I."/>
            <person name="Gordon S."/>
            <person name="Woyke T."/>
        </authorList>
    </citation>
    <scope>NUCLEOTIDE SEQUENCE</scope>
    <source>
        <strain evidence="2">ATCC 19860</strain>
    </source>
</reference>
<name>F0Q9N9_PARA1</name>
<dbReference type="AlphaFoldDB" id="F0Q9N9"/>
<dbReference type="HOGENOM" id="CLU_1314980_0_0_4"/>
<evidence type="ECO:0000313" key="3">
    <source>
        <dbReference type="Proteomes" id="UP000002482"/>
    </source>
</evidence>
<organism evidence="2 3">
    <name type="scientific">Paracidovorax avenae (strain ATCC 19860 / DSM 7227 / CCUG 15838 / JCM 20985 / LMG 2117 / NCPPB 1011)</name>
    <name type="common">Acidovorax avenae</name>
    <dbReference type="NCBI Taxonomy" id="643561"/>
    <lineage>
        <taxon>Bacteria</taxon>
        <taxon>Pseudomonadati</taxon>
        <taxon>Pseudomonadota</taxon>
        <taxon>Betaproteobacteria</taxon>
        <taxon>Burkholderiales</taxon>
        <taxon>Comamonadaceae</taxon>
        <taxon>Paracidovorax</taxon>
    </lineage>
</organism>